<evidence type="ECO:0000256" key="1">
    <source>
        <dbReference type="SAM" id="MobiDB-lite"/>
    </source>
</evidence>
<evidence type="ECO:0000259" key="4">
    <source>
        <dbReference type="Pfam" id="PF26237"/>
    </source>
</evidence>
<name>A0ABD5PS67_9EURY</name>
<keyword evidence="2" id="KW-0472">Membrane</keyword>
<feature type="region of interest" description="Disordered" evidence="1">
    <location>
        <begin position="88"/>
        <end position="111"/>
    </location>
</feature>
<keyword evidence="2" id="KW-0812">Transmembrane</keyword>
<sequence length="279" mass="30226">MTDPLERVRRPEYTGENRCWPCTITNSLLLTVLVGAAAWRGRRLLAAGIGLLGAGAIALRGYVVPYTPRFAPRLVAALPIDAFDHGDPVTETGSLSGAGEAAGHDEGEPAPTGEEVLTELLEADAVVAEGEEIRLSSDFQDDWRREMRTLREGDLQTLAQVADEQTPPRIEPRTREGWGRPVLVLESDDAPPVTLRRGIAVAELAAARALESRVDSGAIRRAAGRPLRSLLETCPLCDGELTVSQSTCCGDVTPIGKTPTEKLVCPDCNERFFIFEDER</sequence>
<evidence type="ECO:0000313" key="7">
    <source>
        <dbReference type="Proteomes" id="UP001595898"/>
    </source>
</evidence>
<dbReference type="InterPro" id="IPR058675">
    <property type="entry name" value="DUF8054_C"/>
</dbReference>
<dbReference type="Proteomes" id="UP001595898">
    <property type="component" value="Unassembled WGS sequence"/>
</dbReference>
<dbReference type="RefSeq" id="WP_250139905.1">
    <property type="nucleotide sequence ID" value="NZ_JALIQP010000002.1"/>
</dbReference>
<comment type="caution">
    <text evidence="6">The sequence shown here is derived from an EMBL/GenBank/DDBJ whole genome shotgun (WGS) entry which is preliminary data.</text>
</comment>
<feature type="domain" description="DUF8054" evidence="4">
    <location>
        <begin position="232"/>
        <end position="273"/>
    </location>
</feature>
<feature type="domain" description="DUF8054" evidence="3">
    <location>
        <begin position="5"/>
        <end position="85"/>
    </location>
</feature>
<evidence type="ECO:0000256" key="2">
    <source>
        <dbReference type="SAM" id="Phobius"/>
    </source>
</evidence>
<dbReference type="Pfam" id="PF26236">
    <property type="entry name" value="DUF8054_N"/>
    <property type="match status" value="1"/>
</dbReference>
<organism evidence="6 7">
    <name type="scientific">Halosolutus amylolyticus</name>
    <dbReference type="NCBI Taxonomy" id="2932267"/>
    <lineage>
        <taxon>Archaea</taxon>
        <taxon>Methanobacteriati</taxon>
        <taxon>Methanobacteriota</taxon>
        <taxon>Stenosarchaea group</taxon>
        <taxon>Halobacteria</taxon>
        <taxon>Halobacteriales</taxon>
        <taxon>Natrialbaceae</taxon>
        <taxon>Halosolutus</taxon>
    </lineage>
</organism>
<feature type="domain" description="DUF8054" evidence="5">
    <location>
        <begin position="116"/>
        <end position="216"/>
    </location>
</feature>
<protein>
    <submittedName>
        <fullName evidence="6">DUF3325 domain-containing protein</fullName>
    </submittedName>
</protein>
<feature type="transmembrane region" description="Helical" evidence="2">
    <location>
        <begin position="45"/>
        <end position="63"/>
    </location>
</feature>
<proteinExistence type="predicted"/>
<evidence type="ECO:0000313" key="6">
    <source>
        <dbReference type="EMBL" id="MFC4543420.1"/>
    </source>
</evidence>
<reference evidence="6 7" key="1">
    <citation type="journal article" date="2019" name="Int. J. Syst. Evol. Microbiol.">
        <title>The Global Catalogue of Microorganisms (GCM) 10K type strain sequencing project: providing services to taxonomists for standard genome sequencing and annotation.</title>
        <authorList>
            <consortium name="The Broad Institute Genomics Platform"/>
            <consortium name="The Broad Institute Genome Sequencing Center for Infectious Disease"/>
            <person name="Wu L."/>
            <person name="Ma J."/>
        </authorList>
    </citation>
    <scope>NUCLEOTIDE SEQUENCE [LARGE SCALE GENOMIC DNA]</scope>
    <source>
        <strain evidence="6 7">WLHS5</strain>
    </source>
</reference>
<accession>A0ABD5PS67</accession>
<keyword evidence="2" id="KW-1133">Transmembrane helix</keyword>
<keyword evidence="7" id="KW-1185">Reference proteome</keyword>
<evidence type="ECO:0000259" key="5">
    <source>
        <dbReference type="Pfam" id="PF26238"/>
    </source>
</evidence>
<dbReference type="InterPro" id="IPR058674">
    <property type="entry name" value="DUF8054_N"/>
</dbReference>
<dbReference type="Pfam" id="PF26237">
    <property type="entry name" value="DUF8054_C"/>
    <property type="match status" value="1"/>
</dbReference>
<dbReference type="InterPro" id="IPR058775">
    <property type="entry name" value="DUF8054_M"/>
</dbReference>
<evidence type="ECO:0000259" key="3">
    <source>
        <dbReference type="Pfam" id="PF26236"/>
    </source>
</evidence>
<dbReference type="Pfam" id="PF26238">
    <property type="entry name" value="DUF8054_M"/>
    <property type="match status" value="1"/>
</dbReference>
<dbReference type="EMBL" id="JBHSFA010000007">
    <property type="protein sequence ID" value="MFC4543420.1"/>
    <property type="molecule type" value="Genomic_DNA"/>
</dbReference>
<gene>
    <name evidence="6" type="ORF">ACFO5R_15930</name>
</gene>
<dbReference type="AlphaFoldDB" id="A0ABD5PS67"/>